<dbReference type="InterPro" id="IPR017937">
    <property type="entry name" value="Thioredoxin_CS"/>
</dbReference>
<keyword evidence="5 10" id="KW-1015">Disulfide bond</keyword>
<dbReference type="PROSITE" id="PS00194">
    <property type="entry name" value="THIOREDOXIN_1"/>
    <property type="match status" value="1"/>
</dbReference>
<reference evidence="13" key="1">
    <citation type="journal article" date="2019" name="Microbiology">
        <title>Complete Genome Sequence of an Uncultured Bacterium of the Candidate Phylum Bipolaricaulota.</title>
        <authorList>
            <person name="Kadnikov V.V."/>
            <person name="Mardanov A.V."/>
            <person name="Beletsky A.V."/>
            <person name="Frank Y.A."/>
            <person name="Karnachuk O.V."/>
            <person name="Ravin N.V."/>
        </authorList>
    </citation>
    <scope>NUCLEOTIDE SEQUENCE [LARGE SCALE GENOMIC DNA]</scope>
</reference>
<organism evidence="12 13">
    <name type="scientific">Candidatus Syntrophocurvum alkaliphilum</name>
    <dbReference type="NCBI Taxonomy" id="2293317"/>
    <lineage>
        <taxon>Bacteria</taxon>
        <taxon>Bacillati</taxon>
        <taxon>Bacillota</taxon>
        <taxon>Clostridia</taxon>
        <taxon>Eubacteriales</taxon>
        <taxon>Syntrophomonadaceae</taxon>
        <taxon>Candidatus Syntrophocurvum</taxon>
    </lineage>
</organism>
<dbReference type="AlphaFoldDB" id="A0A6I6DC24"/>
<keyword evidence="3" id="KW-0813">Transport</keyword>
<dbReference type="GO" id="GO:0005829">
    <property type="term" value="C:cytosol"/>
    <property type="evidence" value="ECO:0007669"/>
    <property type="project" value="TreeGrafter"/>
</dbReference>
<evidence type="ECO:0000256" key="2">
    <source>
        <dbReference type="ARBA" id="ARBA00020570"/>
    </source>
</evidence>
<keyword evidence="13" id="KW-1185">Reference proteome</keyword>
<evidence type="ECO:0000256" key="8">
    <source>
        <dbReference type="PIRNR" id="PIRNR000077"/>
    </source>
</evidence>
<keyword evidence="6 10" id="KW-0676">Redox-active center</keyword>
<dbReference type="RefSeq" id="WP_156202842.1">
    <property type="nucleotide sequence ID" value="NZ_CP046457.1"/>
</dbReference>
<name>A0A6I6DC24_9FIRM</name>
<dbReference type="Proteomes" id="UP000426444">
    <property type="component" value="Chromosome"/>
</dbReference>
<feature type="active site" description="Nucleophile" evidence="9">
    <location>
        <position position="32"/>
    </location>
</feature>
<evidence type="ECO:0000256" key="7">
    <source>
        <dbReference type="NCBIfam" id="TIGR01068"/>
    </source>
</evidence>
<dbReference type="PROSITE" id="PS51352">
    <property type="entry name" value="THIOREDOXIN_2"/>
    <property type="match status" value="1"/>
</dbReference>
<dbReference type="NCBIfam" id="TIGR01068">
    <property type="entry name" value="thioredoxin"/>
    <property type="match status" value="1"/>
</dbReference>
<dbReference type="PRINTS" id="PR00421">
    <property type="entry name" value="THIOREDOXIN"/>
</dbReference>
<dbReference type="PANTHER" id="PTHR45663:SF11">
    <property type="entry name" value="GEO12009P1"/>
    <property type="match status" value="1"/>
</dbReference>
<feature type="site" description="Contributes to redox potential value" evidence="9">
    <location>
        <position position="33"/>
    </location>
</feature>
<sequence>MAEVLTLENNNFEDQVINSELPVLVDFWAPWCGPCKMIGPIIDNLAVEYSGKIKVGKLNVDENKEIAVQFGIRGIPTILFFKDGTEVQRVVGAKNKEQLNKLITEVIGQ</sequence>
<dbReference type="InterPro" id="IPR013766">
    <property type="entry name" value="Thioredoxin_domain"/>
</dbReference>
<dbReference type="PIRSF" id="PIRSF000077">
    <property type="entry name" value="Thioredoxin"/>
    <property type="match status" value="1"/>
</dbReference>
<protein>
    <recommendedName>
        <fullName evidence="2 7">Thioredoxin</fullName>
    </recommendedName>
</protein>
<evidence type="ECO:0000256" key="1">
    <source>
        <dbReference type="ARBA" id="ARBA00008987"/>
    </source>
</evidence>
<feature type="disulfide bond" description="Redox-active" evidence="10">
    <location>
        <begin position="32"/>
        <end position="35"/>
    </location>
</feature>
<feature type="active site" description="Nucleophile" evidence="9">
    <location>
        <position position="35"/>
    </location>
</feature>
<comment type="similarity">
    <text evidence="1 8">Belongs to the thioredoxin family.</text>
</comment>
<evidence type="ECO:0000256" key="9">
    <source>
        <dbReference type="PIRSR" id="PIRSR000077-1"/>
    </source>
</evidence>
<evidence type="ECO:0000256" key="6">
    <source>
        <dbReference type="ARBA" id="ARBA00023284"/>
    </source>
</evidence>
<dbReference type="GO" id="GO:0015035">
    <property type="term" value="F:protein-disulfide reductase activity"/>
    <property type="evidence" value="ECO:0007669"/>
    <property type="project" value="UniProtKB-UniRule"/>
</dbReference>
<feature type="domain" description="Thioredoxin" evidence="11">
    <location>
        <begin position="1"/>
        <end position="108"/>
    </location>
</feature>
<dbReference type="EMBL" id="CP046457">
    <property type="protein sequence ID" value="QGT98895.1"/>
    <property type="molecule type" value="Genomic_DNA"/>
</dbReference>
<evidence type="ECO:0000256" key="5">
    <source>
        <dbReference type="ARBA" id="ARBA00023157"/>
    </source>
</evidence>
<evidence type="ECO:0000313" key="13">
    <source>
        <dbReference type="Proteomes" id="UP000426444"/>
    </source>
</evidence>
<dbReference type="GO" id="GO:0045454">
    <property type="term" value="P:cell redox homeostasis"/>
    <property type="evidence" value="ECO:0007669"/>
    <property type="project" value="TreeGrafter"/>
</dbReference>
<dbReference type="CDD" id="cd02947">
    <property type="entry name" value="TRX_family"/>
    <property type="match status" value="1"/>
</dbReference>
<dbReference type="KEGG" id="salq:SYNTR_0302"/>
<evidence type="ECO:0000313" key="12">
    <source>
        <dbReference type="EMBL" id="QGT98895.1"/>
    </source>
</evidence>
<dbReference type="InterPro" id="IPR005746">
    <property type="entry name" value="Thioredoxin"/>
</dbReference>
<dbReference type="Gene3D" id="3.40.30.10">
    <property type="entry name" value="Glutaredoxin"/>
    <property type="match status" value="1"/>
</dbReference>
<dbReference type="InterPro" id="IPR036249">
    <property type="entry name" value="Thioredoxin-like_sf"/>
</dbReference>
<dbReference type="PANTHER" id="PTHR45663">
    <property type="entry name" value="GEO12009P1"/>
    <property type="match status" value="1"/>
</dbReference>
<dbReference type="Pfam" id="PF00085">
    <property type="entry name" value="Thioredoxin"/>
    <property type="match status" value="1"/>
</dbReference>
<evidence type="ECO:0000256" key="3">
    <source>
        <dbReference type="ARBA" id="ARBA00022448"/>
    </source>
</evidence>
<gene>
    <name evidence="12" type="ORF">SYNTR_0302</name>
</gene>
<dbReference type="OrthoDB" id="9790390at2"/>
<proteinExistence type="inferred from homology"/>
<feature type="site" description="Deprotonates C-terminal active site Cys" evidence="9">
    <location>
        <position position="26"/>
    </location>
</feature>
<evidence type="ECO:0000256" key="10">
    <source>
        <dbReference type="PIRSR" id="PIRSR000077-4"/>
    </source>
</evidence>
<accession>A0A6I6DC24</accession>
<evidence type="ECO:0000256" key="4">
    <source>
        <dbReference type="ARBA" id="ARBA00022982"/>
    </source>
</evidence>
<dbReference type="FunFam" id="3.40.30.10:FF:000001">
    <property type="entry name" value="Thioredoxin"/>
    <property type="match status" value="1"/>
</dbReference>
<keyword evidence="4" id="KW-0249">Electron transport</keyword>
<feature type="site" description="Contributes to redox potential value" evidence="9">
    <location>
        <position position="34"/>
    </location>
</feature>
<evidence type="ECO:0000259" key="11">
    <source>
        <dbReference type="PROSITE" id="PS51352"/>
    </source>
</evidence>
<dbReference type="SUPFAM" id="SSF52833">
    <property type="entry name" value="Thioredoxin-like"/>
    <property type="match status" value="1"/>
</dbReference>